<name>A0ABU1IXM5_9BACL</name>
<evidence type="ECO:0000313" key="2">
    <source>
        <dbReference type="Proteomes" id="UP001185028"/>
    </source>
</evidence>
<comment type="caution">
    <text evidence="1">The sequence shown here is derived from an EMBL/GenBank/DDBJ whole genome shotgun (WGS) entry which is preliminary data.</text>
</comment>
<sequence>MMNIQVTVKSPSRRRSSLMNQTTTLAGEPATLQELLTMLVQSSVNAFIERQNTGNILPYLTEQEVQQSAETGKVGFGRVEDTRKPDEQKAIDAALLAFQDGLYRVFLRDEELTELNAPLSLQENDTLVLIRLTMLAGRLW</sequence>
<protein>
    <submittedName>
        <fullName evidence="1">Uncharacterized protein</fullName>
    </submittedName>
</protein>
<dbReference type="Proteomes" id="UP001185028">
    <property type="component" value="Unassembled WGS sequence"/>
</dbReference>
<dbReference type="EMBL" id="JAVDQH010000006">
    <property type="protein sequence ID" value="MDR6244005.1"/>
    <property type="molecule type" value="Genomic_DNA"/>
</dbReference>
<keyword evidence="2" id="KW-1185">Reference proteome</keyword>
<proteinExistence type="predicted"/>
<organism evidence="1 2">
    <name type="scientific">Paenibacillus hunanensis</name>
    <dbReference type="NCBI Taxonomy" id="539262"/>
    <lineage>
        <taxon>Bacteria</taxon>
        <taxon>Bacillati</taxon>
        <taxon>Bacillota</taxon>
        <taxon>Bacilli</taxon>
        <taxon>Bacillales</taxon>
        <taxon>Paenibacillaceae</taxon>
        <taxon>Paenibacillus</taxon>
    </lineage>
</organism>
<reference evidence="1 2" key="1">
    <citation type="submission" date="2023-07" db="EMBL/GenBank/DDBJ databases">
        <title>Genomic Encyclopedia of Type Strains, Phase IV (KMG-IV): sequencing the most valuable type-strain genomes for metagenomic binning, comparative biology and taxonomic classification.</title>
        <authorList>
            <person name="Goeker M."/>
        </authorList>
    </citation>
    <scope>NUCLEOTIDE SEQUENCE [LARGE SCALE GENOMIC DNA]</scope>
    <source>
        <strain evidence="1 2">DSM 22170</strain>
    </source>
</reference>
<accession>A0ABU1IXM5</accession>
<dbReference type="RefSeq" id="WP_229685750.1">
    <property type="nucleotide sequence ID" value="NZ_BMMB01000005.1"/>
</dbReference>
<evidence type="ECO:0000313" key="1">
    <source>
        <dbReference type="EMBL" id="MDR6244005.1"/>
    </source>
</evidence>
<gene>
    <name evidence="1" type="ORF">JOC58_001898</name>
</gene>